<evidence type="ECO:0000256" key="1">
    <source>
        <dbReference type="SAM" id="MobiDB-lite"/>
    </source>
</evidence>
<evidence type="ECO:0000313" key="2">
    <source>
        <dbReference type="EMBL" id="CAG5114865.1"/>
    </source>
</evidence>
<feature type="non-terminal residue" evidence="2">
    <location>
        <position position="311"/>
    </location>
</feature>
<name>A0A8S3YH92_9EUPU</name>
<keyword evidence="3" id="KW-1185">Reference proteome</keyword>
<reference evidence="2" key="1">
    <citation type="submission" date="2021-04" db="EMBL/GenBank/DDBJ databases">
        <authorList>
            <consortium name="Molecular Ecology Group"/>
        </authorList>
    </citation>
    <scope>NUCLEOTIDE SEQUENCE</scope>
</reference>
<proteinExistence type="predicted"/>
<accession>A0A8S3YH92</accession>
<organism evidence="2 3">
    <name type="scientific">Candidula unifasciata</name>
    <dbReference type="NCBI Taxonomy" id="100452"/>
    <lineage>
        <taxon>Eukaryota</taxon>
        <taxon>Metazoa</taxon>
        <taxon>Spiralia</taxon>
        <taxon>Lophotrochozoa</taxon>
        <taxon>Mollusca</taxon>
        <taxon>Gastropoda</taxon>
        <taxon>Heterobranchia</taxon>
        <taxon>Euthyneura</taxon>
        <taxon>Panpulmonata</taxon>
        <taxon>Eupulmonata</taxon>
        <taxon>Stylommatophora</taxon>
        <taxon>Helicina</taxon>
        <taxon>Helicoidea</taxon>
        <taxon>Geomitridae</taxon>
        <taxon>Candidula</taxon>
    </lineage>
</organism>
<protein>
    <submittedName>
        <fullName evidence="2">Uncharacterized protein</fullName>
    </submittedName>
</protein>
<dbReference type="EMBL" id="CAJHNH020000047">
    <property type="protein sequence ID" value="CAG5114865.1"/>
    <property type="molecule type" value="Genomic_DNA"/>
</dbReference>
<gene>
    <name evidence="2" type="ORF">CUNI_LOCUS423</name>
</gene>
<evidence type="ECO:0000313" key="3">
    <source>
        <dbReference type="Proteomes" id="UP000678393"/>
    </source>
</evidence>
<sequence>MSLTVVLKRKLFYHSFWSRHQPYFVIYYQRVEHLSLEKCFIHRKSVFLLNQTGIRLLSISLNKFNIISRLTSYFLKEKPQVNKAVKNLPEDLTDASKDSESSSSVEEKDEQIKKSNEEEIDKNSRNLLRKHKWISLLGKLPGASLYNISLPVNAQLKEDSSAEDDLKKRMSFQKQINESTEMFLEKYNKDLDLILKKATPPSASKRKVHNNHKHTVSSGESTADVIKEVKYPRIKAKNRIPVKTENYEKALVYLQSLGIPCEDLEMYPNIQEMDKDTVLKCIDKLKEIGIHVVFSLFLIDRVSIEHKLNKK</sequence>
<comment type="caution">
    <text evidence="2">The sequence shown here is derived from an EMBL/GenBank/DDBJ whole genome shotgun (WGS) entry which is preliminary data.</text>
</comment>
<dbReference type="AlphaFoldDB" id="A0A8S3YH92"/>
<feature type="region of interest" description="Disordered" evidence="1">
    <location>
        <begin position="86"/>
        <end position="118"/>
    </location>
</feature>
<dbReference type="Proteomes" id="UP000678393">
    <property type="component" value="Unassembled WGS sequence"/>
</dbReference>